<dbReference type="Proteomes" id="UP000644147">
    <property type="component" value="Unassembled WGS sequence"/>
</dbReference>
<reference evidence="1 2" key="1">
    <citation type="submission" date="2020-12" db="EMBL/GenBank/DDBJ databases">
        <title>Bacterial novel species Adhaeribacter sp. BT258 isolated from soil.</title>
        <authorList>
            <person name="Jung H.-Y."/>
        </authorList>
    </citation>
    <scope>NUCLEOTIDE SEQUENCE [LARGE SCALE GENOMIC DNA]</scope>
    <source>
        <strain evidence="1 2">BT258</strain>
    </source>
</reference>
<name>A0ABS1C356_9BACT</name>
<keyword evidence="2" id="KW-1185">Reference proteome</keyword>
<evidence type="ECO:0000313" key="2">
    <source>
        <dbReference type="Proteomes" id="UP000644147"/>
    </source>
</evidence>
<dbReference type="EMBL" id="JAEHFX010000006">
    <property type="protein sequence ID" value="MBK0403831.1"/>
    <property type="molecule type" value="Genomic_DNA"/>
</dbReference>
<protein>
    <submittedName>
        <fullName evidence="1">Uncharacterized protein</fullName>
    </submittedName>
</protein>
<comment type="caution">
    <text evidence="1">The sequence shown here is derived from an EMBL/GenBank/DDBJ whole genome shotgun (WGS) entry which is preliminary data.</text>
</comment>
<proteinExistence type="predicted"/>
<evidence type="ECO:0000313" key="1">
    <source>
        <dbReference type="EMBL" id="MBK0403831.1"/>
    </source>
</evidence>
<organism evidence="1 2">
    <name type="scientific">Adhaeribacter terrigena</name>
    <dbReference type="NCBI Taxonomy" id="2793070"/>
    <lineage>
        <taxon>Bacteria</taxon>
        <taxon>Pseudomonadati</taxon>
        <taxon>Bacteroidota</taxon>
        <taxon>Cytophagia</taxon>
        <taxon>Cytophagales</taxon>
        <taxon>Hymenobacteraceae</taxon>
        <taxon>Adhaeribacter</taxon>
    </lineage>
</organism>
<accession>A0ABS1C356</accession>
<dbReference type="RefSeq" id="WP_200506580.1">
    <property type="nucleotide sequence ID" value="NZ_JAEHFX010000006.1"/>
</dbReference>
<sequence length="59" mass="6748">MEVVFSSKFIEWLFEVLRNLLSGHCKETRFLILIPGKLLLLFGLITTISKARSPEKAGR</sequence>
<gene>
    <name evidence="1" type="ORF">I5M27_12595</name>
</gene>